<dbReference type="Proteomes" id="UP000242715">
    <property type="component" value="Unassembled WGS sequence"/>
</dbReference>
<name>A0A2Z6N179_TRISU</name>
<proteinExistence type="predicted"/>
<feature type="domain" description="Reverse transcriptase zinc-binding" evidence="1">
    <location>
        <begin position="74"/>
        <end position="120"/>
    </location>
</feature>
<gene>
    <name evidence="2" type="ORF">TSUD_392130</name>
</gene>
<sequence length="132" mass="15202">MFGLGWGVGGEAWKWRQRLLAWEEELVVECVDRLFSVSLQDGVVDRWFWKLHSSQSYSVKSAYSQLTAMGNTLNAGLPIKDNLHKRGVLDTTQLLCATSCGKVEDRDHLFFQCEVYGSIWFQFKVVMIRFGF</sequence>
<accession>A0A2Z6N179</accession>
<evidence type="ECO:0000313" key="3">
    <source>
        <dbReference type="Proteomes" id="UP000242715"/>
    </source>
</evidence>
<dbReference type="InterPro" id="IPR026960">
    <property type="entry name" value="RVT-Znf"/>
</dbReference>
<dbReference type="EMBL" id="DF973404">
    <property type="protein sequence ID" value="GAU29725.1"/>
    <property type="molecule type" value="Genomic_DNA"/>
</dbReference>
<protein>
    <recommendedName>
        <fullName evidence="1">Reverse transcriptase zinc-binding domain-containing protein</fullName>
    </recommendedName>
</protein>
<organism evidence="2 3">
    <name type="scientific">Trifolium subterraneum</name>
    <name type="common">Subterranean clover</name>
    <dbReference type="NCBI Taxonomy" id="3900"/>
    <lineage>
        <taxon>Eukaryota</taxon>
        <taxon>Viridiplantae</taxon>
        <taxon>Streptophyta</taxon>
        <taxon>Embryophyta</taxon>
        <taxon>Tracheophyta</taxon>
        <taxon>Spermatophyta</taxon>
        <taxon>Magnoliopsida</taxon>
        <taxon>eudicotyledons</taxon>
        <taxon>Gunneridae</taxon>
        <taxon>Pentapetalae</taxon>
        <taxon>rosids</taxon>
        <taxon>fabids</taxon>
        <taxon>Fabales</taxon>
        <taxon>Fabaceae</taxon>
        <taxon>Papilionoideae</taxon>
        <taxon>50 kb inversion clade</taxon>
        <taxon>NPAAA clade</taxon>
        <taxon>Hologalegina</taxon>
        <taxon>IRL clade</taxon>
        <taxon>Trifolieae</taxon>
        <taxon>Trifolium</taxon>
    </lineage>
</organism>
<dbReference type="Pfam" id="PF13966">
    <property type="entry name" value="zf-RVT"/>
    <property type="match status" value="1"/>
</dbReference>
<reference evidence="3" key="1">
    <citation type="journal article" date="2017" name="Front. Plant Sci.">
        <title>Climate Clever Clovers: New Paradigm to Reduce the Environmental Footprint of Ruminants by Breeding Low Methanogenic Forages Utilizing Haplotype Variation.</title>
        <authorList>
            <person name="Kaur P."/>
            <person name="Appels R."/>
            <person name="Bayer P.E."/>
            <person name="Keeble-Gagnere G."/>
            <person name="Wang J."/>
            <person name="Hirakawa H."/>
            <person name="Shirasawa K."/>
            <person name="Vercoe P."/>
            <person name="Stefanova K."/>
            <person name="Durmic Z."/>
            <person name="Nichols P."/>
            <person name="Revell C."/>
            <person name="Isobe S.N."/>
            <person name="Edwards D."/>
            <person name="Erskine W."/>
        </authorList>
    </citation>
    <scope>NUCLEOTIDE SEQUENCE [LARGE SCALE GENOMIC DNA]</scope>
    <source>
        <strain evidence="3">cv. Daliak</strain>
    </source>
</reference>
<evidence type="ECO:0000313" key="2">
    <source>
        <dbReference type="EMBL" id="GAU29725.1"/>
    </source>
</evidence>
<dbReference type="AlphaFoldDB" id="A0A2Z6N179"/>
<evidence type="ECO:0000259" key="1">
    <source>
        <dbReference type="Pfam" id="PF13966"/>
    </source>
</evidence>
<keyword evidence="3" id="KW-1185">Reference proteome</keyword>